<protein>
    <submittedName>
        <fullName evidence="5">4'-phosphopantetheinyl transferase</fullName>
    </submittedName>
</protein>
<dbReference type="InterPro" id="IPR008278">
    <property type="entry name" value="4-PPantetheinyl_Trfase_dom"/>
</dbReference>
<dbReference type="PANTHER" id="PTHR12215:SF10">
    <property type="entry name" value="L-AMINOADIPATE-SEMIALDEHYDE DEHYDROGENASE-PHOSPHOPANTETHEINYL TRANSFERASE"/>
    <property type="match status" value="1"/>
</dbReference>
<dbReference type="GO" id="GO:0019878">
    <property type="term" value="P:lysine biosynthetic process via aminoadipic acid"/>
    <property type="evidence" value="ECO:0007669"/>
    <property type="project" value="TreeGrafter"/>
</dbReference>
<organism evidence="5 6">
    <name type="scientific">Paraburkholderia steynii</name>
    <dbReference type="NCBI Taxonomy" id="1245441"/>
    <lineage>
        <taxon>Bacteria</taxon>
        <taxon>Pseudomonadati</taxon>
        <taxon>Pseudomonadota</taxon>
        <taxon>Betaproteobacteria</taxon>
        <taxon>Burkholderiales</taxon>
        <taxon>Burkholderiaceae</taxon>
        <taxon>Paraburkholderia</taxon>
    </lineage>
</organism>
<evidence type="ECO:0000256" key="1">
    <source>
        <dbReference type="ARBA" id="ARBA00010990"/>
    </source>
</evidence>
<accession>A0A7Z7BLN4</accession>
<feature type="domain" description="4'-phosphopantetheinyl transferase" evidence="3">
    <location>
        <begin position="96"/>
        <end position="185"/>
    </location>
</feature>
<keyword evidence="2 5" id="KW-0808">Transferase</keyword>
<dbReference type="AlphaFoldDB" id="A0A7Z7BLN4"/>
<evidence type="ECO:0000313" key="5">
    <source>
        <dbReference type="EMBL" id="SDJ53848.1"/>
    </source>
</evidence>
<sequence length="214" mass="23197">MELDGPGFDVLSDDERARARRFVRHEDAIRCAATRAVLRRALAERTGMPASELRFGRGALGRPLLVSAKGILHAGLDFNVSHSGQHGLIALATGRRVGVDIEMCCPDVNWQMIKGAVFASRDDACVAVLPALQRVDAFYRVWTAKEALLKVLGLGIAKGMTWFSVLEGEHEDPFVRVISRQLDDAGELSALNAAWCGVPPGYVGCVAWSESGPR</sequence>
<name>A0A7Z7BLN4_9BURK</name>
<dbReference type="InterPro" id="IPR050559">
    <property type="entry name" value="P-Pant_transferase_sf"/>
</dbReference>
<dbReference type="Pfam" id="PF22624">
    <property type="entry name" value="AASDHPPT_N"/>
    <property type="match status" value="1"/>
</dbReference>
<comment type="caution">
    <text evidence="5">The sequence shown here is derived from an EMBL/GenBank/DDBJ whole genome shotgun (WGS) entry which is preliminary data.</text>
</comment>
<evidence type="ECO:0000313" key="6">
    <source>
        <dbReference type="Proteomes" id="UP000198900"/>
    </source>
</evidence>
<dbReference type="Pfam" id="PF01648">
    <property type="entry name" value="ACPS"/>
    <property type="match status" value="1"/>
</dbReference>
<dbReference type="SUPFAM" id="SSF56214">
    <property type="entry name" value="4'-phosphopantetheinyl transferase"/>
    <property type="match status" value="2"/>
</dbReference>
<comment type="similarity">
    <text evidence="1">Belongs to the P-Pant transferase superfamily. Gsp/Sfp/HetI/AcpT family.</text>
</comment>
<dbReference type="InterPro" id="IPR037143">
    <property type="entry name" value="4-PPantetheinyl_Trfase_dom_sf"/>
</dbReference>
<evidence type="ECO:0000259" key="3">
    <source>
        <dbReference type="Pfam" id="PF01648"/>
    </source>
</evidence>
<evidence type="ECO:0000256" key="2">
    <source>
        <dbReference type="ARBA" id="ARBA00022679"/>
    </source>
</evidence>
<gene>
    <name evidence="5" type="ORF">SAMN04487926_16020</name>
</gene>
<dbReference type="GO" id="GO:0005829">
    <property type="term" value="C:cytosol"/>
    <property type="evidence" value="ECO:0007669"/>
    <property type="project" value="TreeGrafter"/>
</dbReference>
<dbReference type="GO" id="GO:0000287">
    <property type="term" value="F:magnesium ion binding"/>
    <property type="evidence" value="ECO:0007669"/>
    <property type="project" value="InterPro"/>
</dbReference>
<dbReference type="PANTHER" id="PTHR12215">
    <property type="entry name" value="PHOSPHOPANTETHEINE TRANSFERASE"/>
    <property type="match status" value="1"/>
</dbReference>
<reference evidence="5" key="1">
    <citation type="submission" date="2016-10" db="EMBL/GenBank/DDBJ databases">
        <authorList>
            <person name="Varghese N."/>
            <person name="Submissions S."/>
        </authorList>
    </citation>
    <scope>NUCLEOTIDE SEQUENCE [LARGE SCALE GENOMIC DNA]</scope>
    <source>
        <strain evidence="5">YR281</strain>
    </source>
</reference>
<feature type="domain" description="4'-phosphopantetheinyl transferase N-terminal" evidence="4">
    <location>
        <begin position="9"/>
        <end position="90"/>
    </location>
</feature>
<evidence type="ECO:0000259" key="4">
    <source>
        <dbReference type="Pfam" id="PF22624"/>
    </source>
</evidence>
<dbReference type="Gene3D" id="3.90.470.20">
    <property type="entry name" value="4'-phosphopantetheinyl transferase domain"/>
    <property type="match status" value="1"/>
</dbReference>
<dbReference type="GO" id="GO:0008897">
    <property type="term" value="F:holo-[acyl-carrier-protein] synthase activity"/>
    <property type="evidence" value="ECO:0007669"/>
    <property type="project" value="InterPro"/>
</dbReference>
<dbReference type="InterPro" id="IPR055066">
    <property type="entry name" value="AASDHPPT_N"/>
</dbReference>
<proteinExistence type="inferred from homology"/>
<dbReference type="EMBL" id="FNDI01000060">
    <property type="protein sequence ID" value="SDJ53848.1"/>
    <property type="molecule type" value="Genomic_DNA"/>
</dbReference>
<keyword evidence="6" id="KW-1185">Reference proteome</keyword>
<dbReference type="Proteomes" id="UP000198900">
    <property type="component" value="Unassembled WGS sequence"/>
</dbReference>